<dbReference type="CDD" id="cd22160">
    <property type="entry name" value="F-box_AtFBL13-like"/>
    <property type="match status" value="1"/>
</dbReference>
<sequence length="410" mass="46964">MRGGTATPWASRMHCCVDRLSTLPDEILQHILSFLRAQEAVRTCVLAQSWRHVWKLMRQLRITGILTPASVLGIQKFVRHLFLLRLHELTESPLDLCENIFHEFDDENIAFIKIWEQHDFPWFEVDDKPLISSHLTKIQLSGIMLSESFADFSRCSVLQDLQIVRCDLSEVRKLMSPSLKFLVITECTSAQNSRLRICVPHLVSLHLDEPSMDRIALLESMPELVEAYVQTYWNMDSCSSCEPMDCNHIMGSSSFSDSDTDDDEVSSSYDADRDIVKSVLGSLSQATNLTLLSGDTTYIFGRDLRWCPTFMKLKSLLLNDYWSDATDCRALACILEHAPVLEKLSIIFSRKVDPNYKLEIKGCLDDGAMKRSLTISQYIKIIEVKCNMVNERFLKLLKFLQSSLNIYISK</sequence>
<gene>
    <name evidence="2" type="ORF">EJB05_28998</name>
</gene>
<dbReference type="InterPro" id="IPR036047">
    <property type="entry name" value="F-box-like_dom_sf"/>
</dbReference>
<dbReference type="InterPro" id="IPR053781">
    <property type="entry name" value="F-box_AtFBL13-like"/>
</dbReference>
<dbReference type="InterPro" id="IPR001810">
    <property type="entry name" value="F-box_dom"/>
</dbReference>
<dbReference type="SUPFAM" id="SSF52047">
    <property type="entry name" value="RNI-like"/>
    <property type="match status" value="1"/>
</dbReference>
<feature type="domain" description="F-box" evidence="1">
    <location>
        <begin position="17"/>
        <end position="53"/>
    </location>
</feature>
<dbReference type="InterPro" id="IPR053197">
    <property type="entry name" value="F-box_SCFL_complex_component"/>
</dbReference>
<reference evidence="2 3" key="1">
    <citation type="journal article" date="2019" name="Sci. Rep.">
        <title>A high-quality genome of Eragrostis curvula grass provides insights into Poaceae evolution and supports new strategies to enhance forage quality.</title>
        <authorList>
            <person name="Carballo J."/>
            <person name="Santos B.A.C.M."/>
            <person name="Zappacosta D."/>
            <person name="Garbus I."/>
            <person name="Selva J.P."/>
            <person name="Gallo C.A."/>
            <person name="Diaz A."/>
            <person name="Albertini E."/>
            <person name="Caccamo M."/>
            <person name="Echenique V."/>
        </authorList>
    </citation>
    <scope>NUCLEOTIDE SEQUENCE [LARGE SCALE GENOMIC DNA]</scope>
    <source>
        <strain evidence="3">cv. Victoria</strain>
        <tissue evidence="2">Leaf</tissue>
    </source>
</reference>
<dbReference type="Gramene" id="TVU26451">
    <property type="protein sequence ID" value="TVU26451"/>
    <property type="gene ID" value="EJB05_28998"/>
</dbReference>
<dbReference type="AlphaFoldDB" id="A0A5J9UT54"/>
<evidence type="ECO:0000313" key="3">
    <source>
        <dbReference type="Proteomes" id="UP000324897"/>
    </source>
</evidence>
<evidence type="ECO:0000313" key="2">
    <source>
        <dbReference type="EMBL" id="TVU26451.1"/>
    </source>
</evidence>
<dbReference type="Proteomes" id="UP000324897">
    <property type="component" value="Chromosome 2"/>
</dbReference>
<feature type="non-terminal residue" evidence="2">
    <location>
        <position position="1"/>
    </location>
</feature>
<accession>A0A5J9UT54</accession>
<comment type="caution">
    <text evidence="2">The sequence shown here is derived from an EMBL/GenBank/DDBJ whole genome shotgun (WGS) entry which is preliminary data.</text>
</comment>
<dbReference type="PANTHER" id="PTHR34223:SF22">
    <property type="entry name" value="OS11G0208300 PROTEIN"/>
    <property type="match status" value="1"/>
</dbReference>
<organism evidence="2 3">
    <name type="scientific">Eragrostis curvula</name>
    <name type="common">weeping love grass</name>
    <dbReference type="NCBI Taxonomy" id="38414"/>
    <lineage>
        <taxon>Eukaryota</taxon>
        <taxon>Viridiplantae</taxon>
        <taxon>Streptophyta</taxon>
        <taxon>Embryophyta</taxon>
        <taxon>Tracheophyta</taxon>
        <taxon>Spermatophyta</taxon>
        <taxon>Magnoliopsida</taxon>
        <taxon>Liliopsida</taxon>
        <taxon>Poales</taxon>
        <taxon>Poaceae</taxon>
        <taxon>PACMAD clade</taxon>
        <taxon>Chloridoideae</taxon>
        <taxon>Eragrostideae</taxon>
        <taxon>Eragrostidinae</taxon>
        <taxon>Eragrostis</taxon>
    </lineage>
</organism>
<dbReference type="EMBL" id="RWGY01000013">
    <property type="protein sequence ID" value="TVU26451.1"/>
    <property type="molecule type" value="Genomic_DNA"/>
</dbReference>
<name>A0A5J9UT54_9POAL</name>
<dbReference type="PANTHER" id="PTHR34223">
    <property type="entry name" value="OS11G0201299 PROTEIN"/>
    <property type="match status" value="1"/>
</dbReference>
<protein>
    <recommendedName>
        <fullName evidence="1">F-box domain-containing protein</fullName>
    </recommendedName>
</protein>
<dbReference type="OrthoDB" id="673865at2759"/>
<dbReference type="PROSITE" id="PS50181">
    <property type="entry name" value="FBOX"/>
    <property type="match status" value="1"/>
</dbReference>
<evidence type="ECO:0000259" key="1">
    <source>
        <dbReference type="PROSITE" id="PS50181"/>
    </source>
</evidence>
<keyword evidence="3" id="KW-1185">Reference proteome</keyword>
<dbReference type="SUPFAM" id="SSF81383">
    <property type="entry name" value="F-box domain"/>
    <property type="match status" value="1"/>
</dbReference>
<dbReference type="Pfam" id="PF00646">
    <property type="entry name" value="F-box"/>
    <property type="match status" value="1"/>
</dbReference>
<dbReference type="Gene3D" id="1.20.1280.50">
    <property type="match status" value="1"/>
</dbReference>
<proteinExistence type="predicted"/>